<evidence type="ECO:0000313" key="1">
    <source>
        <dbReference type="EMBL" id="KAL3847906.1"/>
    </source>
</evidence>
<dbReference type="PANTHER" id="PTHR10656:SF69">
    <property type="entry name" value="MAB-21-LIKE HHH_H2TH-LIKE DOMAIN-CONTAINING PROTEIN"/>
    <property type="match status" value="1"/>
</dbReference>
<name>A0ABD3UGJ4_SINWO</name>
<accession>A0ABD3UGJ4</accession>
<proteinExistence type="predicted"/>
<sequence>MKYGCFATPVGHPSSKEEHMEWRSSFSIAERDLAMSFDDTVMKVYILLKMVRKTCIQPVLKDAFSSYHCKVCMLWMRESTPKQLWCTENILCCLILCIIHLYEWAIAGLFKVRDFYNTYPAEDGDVQVRWNATGVKR</sequence>
<dbReference type="AlphaFoldDB" id="A0ABD3UGJ4"/>
<dbReference type="Proteomes" id="UP001634394">
    <property type="component" value="Unassembled WGS sequence"/>
</dbReference>
<organism evidence="1 2">
    <name type="scientific">Sinanodonta woodiana</name>
    <name type="common">Chinese pond mussel</name>
    <name type="synonym">Anodonta woodiana</name>
    <dbReference type="NCBI Taxonomy" id="1069815"/>
    <lineage>
        <taxon>Eukaryota</taxon>
        <taxon>Metazoa</taxon>
        <taxon>Spiralia</taxon>
        <taxon>Lophotrochozoa</taxon>
        <taxon>Mollusca</taxon>
        <taxon>Bivalvia</taxon>
        <taxon>Autobranchia</taxon>
        <taxon>Heteroconchia</taxon>
        <taxon>Palaeoheterodonta</taxon>
        <taxon>Unionida</taxon>
        <taxon>Unionoidea</taxon>
        <taxon>Unionidae</taxon>
        <taxon>Unioninae</taxon>
        <taxon>Sinanodonta</taxon>
    </lineage>
</organism>
<reference evidence="1 2" key="1">
    <citation type="submission" date="2024-11" db="EMBL/GenBank/DDBJ databases">
        <title>Chromosome-level genome assembly of the freshwater bivalve Anodonta woodiana.</title>
        <authorList>
            <person name="Chen X."/>
        </authorList>
    </citation>
    <scope>NUCLEOTIDE SEQUENCE [LARGE SCALE GENOMIC DNA]</scope>
    <source>
        <strain evidence="1">MN2024</strain>
        <tissue evidence="1">Gills</tissue>
    </source>
</reference>
<keyword evidence="2" id="KW-1185">Reference proteome</keyword>
<gene>
    <name evidence="1" type="ORF">ACJMK2_018797</name>
</gene>
<dbReference type="Gene3D" id="1.10.1410.40">
    <property type="match status" value="1"/>
</dbReference>
<dbReference type="PANTHER" id="PTHR10656">
    <property type="entry name" value="CELL FATE DETERMINING PROTEIN MAB21-RELATED"/>
    <property type="match status" value="1"/>
</dbReference>
<comment type="caution">
    <text evidence="1">The sequence shown here is derived from an EMBL/GenBank/DDBJ whole genome shotgun (WGS) entry which is preliminary data.</text>
</comment>
<dbReference type="EMBL" id="JBJQND010000016">
    <property type="protein sequence ID" value="KAL3847906.1"/>
    <property type="molecule type" value="Genomic_DNA"/>
</dbReference>
<protein>
    <submittedName>
        <fullName evidence="1">Uncharacterized protein</fullName>
    </submittedName>
</protein>
<evidence type="ECO:0000313" key="2">
    <source>
        <dbReference type="Proteomes" id="UP001634394"/>
    </source>
</evidence>